<gene>
    <name evidence="2" type="ORF">HY220_01865</name>
</gene>
<keyword evidence="1" id="KW-0472">Membrane</keyword>
<reference evidence="2" key="1">
    <citation type="submission" date="2020-07" db="EMBL/GenBank/DDBJ databases">
        <title>Huge and variable diversity of episymbiotic CPR bacteria and DPANN archaea in groundwater ecosystems.</title>
        <authorList>
            <person name="He C.Y."/>
            <person name="Keren R."/>
            <person name="Whittaker M."/>
            <person name="Farag I.F."/>
            <person name="Doudna J."/>
            <person name="Cate J.H.D."/>
            <person name="Banfield J.F."/>
        </authorList>
    </citation>
    <scope>NUCLEOTIDE SEQUENCE</scope>
    <source>
        <strain evidence="2">NC_groundwater_972_Pr1_S-0.2um_49_27</strain>
    </source>
</reference>
<dbReference type="EMBL" id="JACQCQ010000008">
    <property type="protein sequence ID" value="MBI3627475.1"/>
    <property type="molecule type" value="Genomic_DNA"/>
</dbReference>
<evidence type="ECO:0000313" key="3">
    <source>
        <dbReference type="Proteomes" id="UP000808388"/>
    </source>
</evidence>
<keyword evidence="1" id="KW-0812">Transmembrane</keyword>
<dbReference type="Proteomes" id="UP000808388">
    <property type="component" value="Unassembled WGS sequence"/>
</dbReference>
<keyword evidence="1" id="KW-1133">Transmembrane helix</keyword>
<evidence type="ECO:0000256" key="1">
    <source>
        <dbReference type="SAM" id="Phobius"/>
    </source>
</evidence>
<accession>A0A9D6QVI1</accession>
<comment type="caution">
    <text evidence="2">The sequence shown here is derived from an EMBL/GenBank/DDBJ whole genome shotgun (WGS) entry which is preliminary data.</text>
</comment>
<protein>
    <submittedName>
        <fullName evidence="2">Uncharacterized protein</fullName>
    </submittedName>
</protein>
<proteinExistence type="predicted"/>
<dbReference type="AlphaFoldDB" id="A0A9D6QVI1"/>
<organism evidence="2 3">
    <name type="scientific">Candidatus Sungiibacteriota bacterium</name>
    <dbReference type="NCBI Taxonomy" id="2750080"/>
    <lineage>
        <taxon>Bacteria</taxon>
        <taxon>Candidatus Sungiibacteriota</taxon>
    </lineage>
</organism>
<sequence>MSKGRNVKATIEAMAMTDIIIQTILAAFFLDFFSIPLEADRDQNLCLLAEL</sequence>
<name>A0A9D6QVI1_9BACT</name>
<evidence type="ECO:0000313" key="2">
    <source>
        <dbReference type="EMBL" id="MBI3627475.1"/>
    </source>
</evidence>
<feature type="transmembrane region" description="Helical" evidence="1">
    <location>
        <begin position="12"/>
        <end position="35"/>
    </location>
</feature>